<dbReference type="OrthoDB" id="5623087at2"/>
<dbReference type="AlphaFoldDB" id="A0A656HIS8"/>
<feature type="chain" id="PRO_5024819386" evidence="1">
    <location>
        <begin position="23"/>
        <end position="211"/>
    </location>
</feature>
<evidence type="ECO:0000256" key="1">
    <source>
        <dbReference type="SAM" id="SignalP"/>
    </source>
</evidence>
<proteinExistence type="predicted"/>
<evidence type="ECO:0000313" key="3">
    <source>
        <dbReference type="Proteomes" id="UP000005317"/>
    </source>
</evidence>
<reference evidence="3" key="1">
    <citation type="journal article" date="2011" name="Stand. Genomic Sci.">
        <title>Genome sequence of the filamentous, gliding Thiothrix nivea neotype strain (JP2(T)).</title>
        <authorList>
            <person name="Lapidus A."/>
            <person name="Nolan M."/>
            <person name="Lucas S."/>
            <person name="Glavina Del Rio T."/>
            <person name="Tice H."/>
            <person name="Cheng J.F."/>
            <person name="Tapia R."/>
            <person name="Han C."/>
            <person name="Goodwin L."/>
            <person name="Pitluck S."/>
            <person name="Liolios K."/>
            <person name="Pagani I."/>
            <person name="Ivanova N."/>
            <person name="Huntemann M."/>
            <person name="Mavromatis K."/>
            <person name="Mikhailova N."/>
            <person name="Pati A."/>
            <person name="Chen A."/>
            <person name="Palaniappan K."/>
            <person name="Land M."/>
            <person name="Brambilla E.M."/>
            <person name="Rohde M."/>
            <person name="Abt B."/>
            <person name="Verbarg S."/>
            <person name="Goker M."/>
            <person name="Bristow J."/>
            <person name="Eisen J.A."/>
            <person name="Markowitz V."/>
            <person name="Hugenholtz P."/>
            <person name="Kyrpides N.C."/>
            <person name="Klenk H.P."/>
            <person name="Woyke T."/>
        </authorList>
    </citation>
    <scope>NUCLEOTIDE SEQUENCE [LARGE SCALE GENOMIC DNA]</scope>
    <source>
        <strain evidence="3">ATCC 35100 / DSM 5205 / JP2</strain>
    </source>
</reference>
<sequence length="211" mass="23428" precursor="true">MTRTPKYLLAALLASASLNTHATVSEYGEFYIPYQRLQNEATCLDRQIMQAEYGIPLASMLEGVFSETRTLQQNLGGTSPYININLLVNGSTTIPHTYNFDRYTNSGVYDYSFTMDMGPFNALNGNTVEGRQKTKDLAKLALIAVIKTAEATHRAGHFRVWLKFDNLPSQSNLSGSMVHAGGTDWPTWPYTASSPLYQTYKTEMIAAECGN</sequence>
<dbReference type="Proteomes" id="UP000005317">
    <property type="component" value="Unassembled WGS sequence"/>
</dbReference>
<accession>A0A656HIS8</accession>
<gene>
    <name evidence="2" type="ORF">Thini_3432</name>
</gene>
<name>A0A656HIS8_THINJ</name>
<keyword evidence="3" id="KW-1185">Reference proteome</keyword>
<dbReference type="EMBL" id="JH651384">
    <property type="protein sequence ID" value="EIJ35944.1"/>
    <property type="molecule type" value="Genomic_DNA"/>
</dbReference>
<protein>
    <submittedName>
        <fullName evidence="2">Uncharacterized protein</fullName>
    </submittedName>
</protein>
<dbReference type="RefSeq" id="WP_002709838.1">
    <property type="nucleotide sequence ID" value="NZ_JH651384.1"/>
</dbReference>
<organism evidence="2 3">
    <name type="scientific">Thiothrix nivea (strain ATCC 35100 / DSM 5205 / JP2)</name>
    <dbReference type="NCBI Taxonomy" id="870187"/>
    <lineage>
        <taxon>Bacteria</taxon>
        <taxon>Pseudomonadati</taxon>
        <taxon>Pseudomonadota</taxon>
        <taxon>Gammaproteobacteria</taxon>
        <taxon>Thiotrichales</taxon>
        <taxon>Thiotrichaceae</taxon>
        <taxon>Thiothrix</taxon>
    </lineage>
</organism>
<keyword evidence="1" id="KW-0732">Signal</keyword>
<feature type="signal peptide" evidence="1">
    <location>
        <begin position="1"/>
        <end position="22"/>
    </location>
</feature>
<evidence type="ECO:0000313" key="2">
    <source>
        <dbReference type="EMBL" id="EIJ35944.1"/>
    </source>
</evidence>